<dbReference type="Gene3D" id="2.20.100.10">
    <property type="entry name" value="Thrombospondin type-1 (TSP1) repeat"/>
    <property type="match status" value="3"/>
</dbReference>
<dbReference type="Proteomes" id="UP001164746">
    <property type="component" value="Chromosome 12"/>
</dbReference>
<name>A0ABY7FGW4_MYAAR</name>
<keyword evidence="7" id="KW-1185">Reference proteome</keyword>
<evidence type="ECO:0000256" key="3">
    <source>
        <dbReference type="ARBA" id="ARBA00022729"/>
    </source>
</evidence>
<dbReference type="PROSITE" id="PS50092">
    <property type="entry name" value="TSP1"/>
    <property type="match status" value="3"/>
</dbReference>
<dbReference type="PANTHER" id="PTHR22906">
    <property type="entry name" value="PROPERDIN"/>
    <property type="match status" value="1"/>
</dbReference>
<evidence type="ECO:0000256" key="2">
    <source>
        <dbReference type="ARBA" id="ARBA00022525"/>
    </source>
</evidence>
<dbReference type="SMART" id="SM00209">
    <property type="entry name" value="TSP1"/>
    <property type="match status" value="3"/>
</dbReference>
<proteinExistence type="predicted"/>
<sequence>MWTAYQACTETCGTGQSARYRYCNSPRPQDGGAQCPGVSYQTRSCFTQECAGHLISIRTDGVIATTLPRPTGERIVRDHSMSRAPVMKEDARACSETCGTGQSARYRYCNSPRPQDGGAQCPGVSYQTRSCFTQECAGHWNPIDGEWGQWSSFSTCSHSCGGGYQTSHRLCNSPNPANGGHGCSGNSVLTQLCHTEACPCVGSNCPGSATVTIPILLTEANNVLATTSRRMAVMRLPVRGPMWW</sequence>
<dbReference type="InterPro" id="IPR036383">
    <property type="entry name" value="TSP1_rpt_sf"/>
</dbReference>
<evidence type="ECO:0000256" key="4">
    <source>
        <dbReference type="ARBA" id="ARBA00022737"/>
    </source>
</evidence>
<comment type="subcellular location">
    <subcellularLocation>
        <location evidence="1">Secreted</location>
    </subcellularLocation>
</comment>
<dbReference type="SUPFAM" id="SSF82895">
    <property type="entry name" value="TSP-1 type 1 repeat"/>
    <property type="match status" value="3"/>
</dbReference>
<dbReference type="InterPro" id="IPR000884">
    <property type="entry name" value="TSP1_rpt"/>
</dbReference>
<gene>
    <name evidence="6" type="ORF">MAR_015389</name>
</gene>
<evidence type="ECO:0000313" key="6">
    <source>
        <dbReference type="EMBL" id="WAR21415.1"/>
    </source>
</evidence>
<organism evidence="6 7">
    <name type="scientific">Mya arenaria</name>
    <name type="common">Soft-shell clam</name>
    <dbReference type="NCBI Taxonomy" id="6604"/>
    <lineage>
        <taxon>Eukaryota</taxon>
        <taxon>Metazoa</taxon>
        <taxon>Spiralia</taxon>
        <taxon>Lophotrochozoa</taxon>
        <taxon>Mollusca</taxon>
        <taxon>Bivalvia</taxon>
        <taxon>Autobranchia</taxon>
        <taxon>Heteroconchia</taxon>
        <taxon>Euheterodonta</taxon>
        <taxon>Imparidentia</taxon>
        <taxon>Neoheterodontei</taxon>
        <taxon>Myida</taxon>
        <taxon>Myoidea</taxon>
        <taxon>Myidae</taxon>
        <taxon>Mya</taxon>
    </lineage>
</organism>
<reference evidence="6" key="1">
    <citation type="submission" date="2022-11" db="EMBL/GenBank/DDBJ databases">
        <title>Centuries of genome instability and evolution in soft-shell clam transmissible cancer (bioRxiv).</title>
        <authorList>
            <person name="Hart S.F.M."/>
            <person name="Yonemitsu M.A."/>
            <person name="Giersch R.M."/>
            <person name="Beal B.F."/>
            <person name="Arriagada G."/>
            <person name="Davis B.W."/>
            <person name="Ostrander E.A."/>
            <person name="Goff S.P."/>
            <person name="Metzger M.J."/>
        </authorList>
    </citation>
    <scope>NUCLEOTIDE SEQUENCE</scope>
    <source>
        <strain evidence="6">MELC-2E11</strain>
        <tissue evidence="6">Siphon/mantle</tissue>
    </source>
</reference>
<keyword evidence="5" id="KW-1015">Disulfide bond</keyword>
<dbReference type="InterPro" id="IPR052065">
    <property type="entry name" value="Compl_asym_regulator"/>
</dbReference>
<accession>A0ABY7FGW4</accession>
<evidence type="ECO:0000256" key="5">
    <source>
        <dbReference type="ARBA" id="ARBA00023157"/>
    </source>
</evidence>
<keyword evidence="3" id="KW-0732">Signal</keyword>
<keyword evidence="4" id="KW-0677">Repeat</keyword>
<evidence type="ECO:0000313" key="7">
    <source>
        <dbReference type="Proteomes" id="UP001164746"/>
    </source>
</evidence>
<dbReference type="PANTHER" id="PTHR22906:SF43">
    <property type="entry name" value="PROPERDIN"/>
    <property type="match status" value="1"/>
</dbReference>
<dbReference type="Pfam" id="PF00090">
    <property type="entry name" value="TSP_1"/>
    <property type="match status" value="3"/>
</dbReference>
<protein>
    <submittedName>
        <fullName evidence="6">HMCN1-like protein</fullName>
    </submittedName>
</protein>
<evidence type="ECO:0000256" key="1">
    <source>
        <dbReference type="ARBA" id="ARBA00004613"/>
    </source>
</evidence>
<dbReference type="EMBL" id="CP111023">
    <property type="protein sequence ID" value="WAR21415.1"/>
    <property type="molecule type" value="Genomic_DNA"/>
</dbReference>
<keyword evidence="2" id="KW-0964">Secreted</keyword>